<accession>A0A6M1TAH5</accession>
<reference evidence="1 2" key="1">
    <citation type="submission" date="2020-02" db="EMBL/GenBank/DDBJ databases">
        <title>Aliifodinibius halophilus 2W32, complete genome.</title>
        <authorList>
            <person name="Li Y."/>
            <person name="Wu S."/>
        </authorList>
    </citation>
    <scope>NUCLEOTIDE SEQUENCE [LARGE SCALE GENOMIC DNA]</scope>
    <source>
        <strain evidence="1 2">2W32</strain>
    </source>
</reference>
<dbReference type="AlphaFoldDB" id="A0A6M1TAH5"/>
<dbReference type="Proteomes" id="UP000479132">
    <property type="component" value="Unassembled WGS sequence"/>
</dbReference>
<name>A0A6M1TAH5_9BACT</name>
<evidence type="ECO:0000313" key="2">
    <source>
        <dbReference type="Proteomes" id="UP000479132"/>
    </source>
</evidence>
<organism evidence="1 2">
    <name type="scientific">Fodinibius halophilus</name>
    <dbReference type="NCBI Taxonomy" id="1736908"/>
    <lineage>
        <taxon>Bacteria</taxon>
        <taxon>Pseudomonadati</taxon>
        <taxon>Balneolota</taxon>
        <taxon>Balneolia</taxon>
        <taxon>Balneolales</taxon>
        <taxon>Balneolaceae</taxon>
        <taxon>Fodinibius</taxon>
    </lineage>
</organism>
<evidence type="ECO:0000313" key="1">
    <source>
        <dbReference type="EMBL" id="NGP87352.1"/>
    </source>
</evidence>
<dbReference type="RefSeq" id="WP_165266000.1">
    <property type="nucleotide sequence ID" value="NZ_JAALLS010000002.1"/>
</dbReference>
<gene>
    <name evidence="1" type="ORF">G3569_03215</name>
</gene>
<protein>
    <recommendedName>
        <fullName evidence="3">HEPN domain-containing protein</fullName>
    </recommendedName>
</protein>
<dbReference type="EMBL" id="JAALLS010000002">
    <property type="protein sequence ID" value="NGP87352.1"/>
    <property type="molecule type" value="Genomic_DNA"/>
</dbReference>
<evidence type="ECO:0008006" key="3">
    <source>
        <dbReference type="Google" id="ProtNLM"/>
    </source>
</evidence>
<proteinExistence type="predicted"/>
<comment type="caution">
    <text evidence="1">The sequence shown here is derived from an EMBL/GenBank/DDBJ whole genome shotgun (WGS) entry which is preliminary data.</text>
</comment>
<keyword evidence="2" id="KW-1185">Reference proteome</keyword>
<sequence length="153" mass="18110">MDKSADEVQKHYNQAIHNYKFFCEVHSKLPKAFYDWKITVLFYTATHLLRALMAENEIEVSPSHAALRKAINPQGRQSKYPVKRHCYNSYNVLYNAAQDARYTGFIDPKNRTNYLKSRFYKCERAIKSIDGYMKSQGYNSLMPIQQEFEFEEK</sequence>